<organism evidence="2 3">
    <name type="scientific">Hymenobacter mellowenesis</name>
    <dbReference type="NCBI Taxonomy" id="3063995"/>
    <lineage>
        <taxon>Bacteria</taxon>
        <taxon>Pseudomonadati</taxon>
        <taxon>Bacteroidota</taxon>
        <taxon>Cytophagia</taxon>
        <taxon>Cytophagales</taxon>
        <taxon>Hymenobacteraceae</taxon>
        <taxon>Hymenobacter</taxon>
    </lineage>
</organism>
<reference evidence="2" key="1">
    <citation type="submission" date="2023-07" db="EMBL/GenBank/DDBJ databases">
        <authorList>
            <person name="Kim M.K."/>
        </authorList>
    </citation>
    <scope>NUCLEOTIDE SEQUENCE</scope>
    <source>
        <strain evidence="2">M29</strain>
    </source>
</reference>
<dbReference type="Proteomes" id="UP001167796">
    <property type="component" value="Unassembled WGS sequence"/>
</dbReference>
<name>A0ABT9AA54_9BACT</name>
<evidence type="ECO:0000313" key="3">
    <source>
        <dbReference type="Proteomes" id="UP001167796"/>
    </source>
</evidence>
<accession>A0ABT9AA54</accession>
<feature type="compositionally biased region" description="Polar residues" evidence="1">
    <location>
        <begin position="60"/>
        <end position="76"/>
    </location>
</feature>
<evidence type="ECO:0000256" key="1">
    <source>
        <dbReference type="SAM" id="MobiDB-lite"/>
    </source>
</evidence>
<evidence type="ECO:0000313" key="2">
    <source>
        <dbReference type="EMBL" id="MDO7846716.1"/>
    </source>
</evidence>
<dbReference type="RefSeq" id="WP_305011399.1">
    <property type="nucleotide sequence ID" value="NZ_JAUQSX010000004.1"/>
</dbReference>
<feature type="region of interest" description="Disordered" evidence="1">
    <location>
        <begin position="53"/>
        <end position="76"/>
    </location>
</feature>
<protein>
    <submittedName>
        <fullName evidence="2">Uncharacterized protein</fullName>
    </submittedName>
</protein>
<dbReference type="EMBL" id="JAUQSX010000004">
    <property type="protein sequence ID" value="MDO7846716.1"/>
    <property type="molecule type" value="Genomic_DNA"/>
</dbReference>
<sequence length="76" mass="8597">MRFGSTKVQPIRGLPNFAFDFFLSLAQTPWSQLLKNSQQLTCPEFLGETAELSKEKRPLLTNSGRLTAEHSNQNTQ</sequence>
<proteinExistence type="predicted"/>
<gene>
    <name evidence="2" type="ORF">Q5H92_10140</name>
</gene>
<keyword evidence="3" id="KW-1185">Reference proteome</keyword>
<comment type="caution">
    <text evidence="2">The sequence shown here is derived from an EMBL/GenBank/DDBJ whole genome shotgun (WGS) entry which is preliminary data.</text>
</comment>